<accession>A0A7T8KCL1</accession>
<organism evidence="1 2">
    <name type="scientific">Caligus rogercresseyi</name>
    <name type="common">Sea louse</name>
    <dbReference type="NCBI Taxonomy" id="217165"/>
    <lineage>
        <taxon>Eukaryota</taxon>
        <taxon>Metazoa</taxon>
        <taxon>Ecdysozoa</taxon>
        <taxon>Arthropoda</taxon>
        <taxon>Crustacea</taxon>
        <taxon>Multicrustacea</taxon>
        <taxon>Hexanauplia</taxon>
        <taxon>Copepoda</taxon>
        <taxon>Siphonostomatoida</taxon>
        <taxon>Caligidae</taxon>
        <taxon>Caligus</taxon>
    </lineage>
</organism>
<feature type="non-terminal residue" evidence="1">
    <location>
        <position position="1"/>
    </location>
</feature>
<evidence type="ECO:0000313" key="2">
    <source>
        <dbReference type="Proteomes" id="UP000595437"/>
    </source>
</evidence>
<dbReference type="Proteomes" id="UP000595437">
    <property type="component" value="Chromosome 4"/>
</dbReference>
<keyword evidence="2" id="KW-1185">Reference proteome</keyword>
<gene>
    <name evidence="1" type="ORF">FKW44_005907</name>
</gene>
<proteinExistence type="predicted"/>
<reference evidence="2" key="1">
    <citation type="submission" date="2021-01" db="EMBL/GenBank/DDBJ databases">
        <title>Caligus Genome Assembly.</title>
        <authorList>
            <person name="Gallardo-Escarate C."/>
        </authorList>
    </citation>
    <scope>NUCLEOTIDE SEQUENCE [LARGE SCALE GENOMIC DNA]</scope>
</reference>
<name>A0A7T8KCL1_CALRO</name>
<sequence length="67" mass="7786">FNPKDGGSGYLSNYLLDPNGVFHEPLTHNLTKILYDMNDLDIARDRYTRDIMIMNFFSTRPSYPISI</sequence>
<dbReference type="AlphaFoldDB" id="A0A7T8KCL1"/>
<dbReference type="EMBL" id="CP045893">
    <property type="protein sequence ID" value="QQP53425.1"/>
    <property type="molecule type" value="Genomic_DNA"/>
</dbReference>
<protein>
    <submittedName>
        <fullName evidence="1">Uncharacterized protein</fullName>
    </submittedName>
</protein>
<evidence type="ECO:0000313" key="1">
    <source>
        <dbReference type="EMBL" id="QQP53425.1"/>
    </source>
</evidence>